<feature type="transmembrane region" description="Helical" evidence="1">
    <location>
        <begin position="12"/>
        <end position="29"/>
    </location>
</feature>
<sequence>MAVRKSGDELNIAVVGGGISGLSAAYFLLKKGHNVCLFERDPTLGGLAASFEFGGSFIEKYYHFICLGDQDLIDLCEEVGLGPKLSWRSTKMSFLYDGKLYPFGTPLDLLFFRPVSLLGRIRFGFNIIYARSLTYWQALENESARAWLTRHIGKQAYEVIWEPLLKIKFGEYADEVAASWMWHRIHRVAKSRKGFLAREMLGYLVGGSKMLFDTLADRVRGLGGEIRMSSPVTSVVLKDGAVTGVRCNNEDIDFDCVVSTVALPLLCRMLPKECADYRAQLARVKFIGVVCMILKLSRTLTDSFWVNINDPRISFNGIIEYTNLNPRPDLNGSKIAYIPFYLMTTNKRYAYKDDDLLQEYAAALRLVSADFSPAWIQDWHVFRDPYAQAICTANFSQIVPSQKAPVKGLYLIDSTQLYPSDRTISGMIGLAKKLAGVVQEE</sequence>
<reference evidence="3 4" key="1">
    <citation type="journal article" date="2017" name="ISME J.">
        <title>Energy and carbon metabolisms in a deep terrestrial subsurface fluid microbial community.</title>
        <authorList>
            <person name="Momper L."/>
            <person name="Jungbluth S.P."/>
            <person name="Lee M.D."/>
            <person name="Amend J.P."/>
        </authorList>
    </citation>
    <scope>NUCLEOTIDE SEQUENCE [LARGE SCALE GENOMIC DNA]</scope>
    <source>
        <strain evidence="3">SURF_17</strain>
    </source>
</reference>
<dbReference type="NCBIfam" id="NF005560">
    <property type="entry name" value="PRK07233.1"/>
    <property type="match status" value="1"/>
</dbReference>
<organism evidence="3 4">
    <name type="scientific">Candidatus Abyssobacteria bacterium SURF_17</name>
    <dbReference type="NCBI Taxonomy" id="2093361"/>
    <lineage>
        <taxon>Bacteria</taxon>
        <taxon>Pseudomonadati</taxon>
        <taxon>Candidatus Hydrogenedentota</taxon>
        <taxon>Candidatus Abyssobacteria</taxon>
    </lineage>
</organism>
<dbReference type="AlphaFoldDB" id="A0A419F5P5"/>
<dbReference type="PANTHER" id="PTHR42923:SF46">
    <property type="entry name" value="AMINE OXIDASE"/>
    <property type="match status" value="1"/>
</dbReference>
<dbReference type="InterPro" id="IPR002937">
    <property type="entry name" value="Amino_oxidase"/>
</dbReference>
<evidence type="ECO:0000313" key="4">
    <source>
        <dbReference type="Proteomes" id="UP000285961"/>
    </source>
</evidence>
<evidence type="ECO:0000259" key="2">
    <source>
        <dbReference type="Pfam" id="PF01593"/>
    </source>
</evidence>
<dbReference type="SUPFAM" id="SSF51905">
    <property type="entry name" value="FAD/NAD(P)-binding domain"/>
    <property type="match status" value="1"/>
</dbReference>
<dbReference type="Proteomes" id="UP000285961">
    <property type="component" value="Unassembled WGS sequence"/>
</dbReference>
<dbReference type="PANTHER" id="PTHR42923">
    <property type="entry name" value="PROTOPORPHYRINOGEN OXIDASE"/>
    <property type="match status" value="1"/>
</dbReference>
<keyword evidence="1" id="KW-0812">Transmembrane</keyword>
<evidence type="ECO:0000256" key="1">
    <source>
        <dbReference type="SAM" id="Phobius"/>
    </source>
</evidence>
<dbReference type="Gene3D" id="3.50.50.60">
    <property type="entry name" value="FAD/NAD(P)-binding domain"/>
    <property type="match status" value="1"/>
</dbReference>
<dbReference type="Pfam" id="PF01593">
    <property type="entry name" value="Amino_oxidase"/>
    <property type="match status" value="1"/>
</dbReference>
<keyword evidence="1" id="KW-0472">Membrane</keyword>
<dbReference type="PRINTS" id="PR00419">
    <property type="entry name" value="ADXRDTASE"/>
</dbReference>
<dbReference type="EMBL" id="QZKI01000023">
    <property type="protein sequence ID" value="RJP73814.1"/>
    <property type="molecule type" value="Genomic_DNA"/>
</dbReference>
<dbReference type="InterPro" id="IPR036188">
    <property type="entry name" value="FAD/NAD-bd_sf"/>
</dbReference>
<accession>A0A419F5P5</accession>
<proteinExistence type="predicted"/>
<gene>
    <name evidence="3" type="ORF">C4532_03890</name>
</gene>
<feature type="domain" description="Amine oxidase" evidence="2">
    <location>
        <begin position="19"/>
        <end position="300"/>
    </location>
</feature>
<protein>
    <submittedName>
        <fullName evidence="3">FAD-dependent oxidoreductase</fullName>
    </submittedName>
</protein>
<comment type="caution">
    <text evidence="3">The sequence shown here is derived from an EMBL/GenBank/DDBJ whole genome shotgun (WGS) entry which is preliminary data.</text>
</comment>
<dbReference type="GO" id="GO:0016491">
    <property type="term" value="F:oxidoreductase activity"/>
    <property type="evidence" value="ECO:0007669"/>
    <property type="project" value="InterPro"/>
</dbReference>
<keyword evidence="1" id="KW-1133">Transmembrane helix</keyword>
<dbReference type="InterPro" id="IPR050464">
    <property type="entry name" value="Zeta_carotene_desat/Oxidored"/>
</dbReference>
<name>A0A419F5P5_9BACT</name>
<evidence type="ECO:0000313" key="3">
    <source>
        <dbReference type="EMBL" id="RJP73814.1"/>
    </source>
</evidence>